<dbReference type="Pfam" id="PF17645">
    <property type="entry name" value="Amdase"/>
    <property type="match status" value="1"/>
</dbReference>
<dbReference type="Gene3D" id="3.40.50.12500">
    <property type="match status" value="1"/>
</dbReference>
<evidence type="ECO:0000313" key="2">
    <source>
        <dbReference type="Proteomes" id="UP001501461"/>
    </source>
</evidence>
<organism evidence="1 2">
    <name type="scientific">Yaniella flava</name>
    <dbReference type="NCBI Taxonomy" id="287930"/>
    <lineage>
        <taxon>Bacteria</taxon>
        <taxon>Bacillati</taxon>
        <taxon>Actinomycetota</taxon>
        <taxon>Actinomycetes</taxon>
        <taxon>Micrococcales</taxon>
        <taxon>Micrococcaceae</taxon>
        <taxon>Yaniella</taxon>
    </lineage>
</organism>
<dbReference type="PIRSF" id="PIRSF015736">
    <property type="entry name" value="MI"/>
    <property type="match status" value="1"/>
</dbReference>
<evidence type="ECO:0000313" key="1">
    <source>
        <dbReference type="EMBL" id="GAA2032925.1"/>
    </source>
</evidence>
<dbReference type="PANTHER" id="PTHR40267:SF1">
    <property type="entry name" value="BLR3294 PROTEIN"/>
    <property type="match status" value="1"/>
</dbReference>
<reference evidence="1 2" key="1">
    <citation type="journal article" date="2019" name="Int. J. Syst. Evol. Microbiol.">
        <title>The Global Catalogue of Microorganisms (GCM) 10K type strain sequencing project: providing services to taxonomists for standard genome sequencing and annotation.</title>
        <authorList>
            <consortium name="The Broad Institute Genomics Platform"/>
            <consortium name="The Broad Institute Genome Sequencing Center for Infectious Disease"/>
            <person name="Wu L."/>
            <person name="Ma J."/>
        </authorList>
    </citation>
    <scope>NUCLEOTIDE SEQUENCE [LARGE SCALE GENOMIC DNA]</scope>
    <source>
        <strain evidence="1 2">JCM 13595</strain>
    </source>
</reference>
<protein>
    <submittedName>
        <fullName evidence="1">Asp/Glu/hydantoin racemase</fullName>
    </submittedName>
</protein>
<dbReference type="InterPro" id="IPR026286">
    <property type="entry name" value="MaiA/AMDase"/>
</dbReference>
<dbReference type="EMBL" id="BAAAMN010000017">
    <property type="protein sequence ID" value="GAA2032925.1"/>
    <property type="molecule type" value="Genomic_DNA"/>
</dbReference>
<name>A0ABN2UCU0_9MICC</name>
<proteinExistence type="predicted"/>
<accession>A0ABN2UCU0</accession>
<gene>
    <name evidence="1" type="ORF">GCM10009720_11670</name>
</gene>
<dbReference type="InterPro" id="IPR053714">
    <property type="entry name" value="Iso_Racemase_Enz_sf"/>
</dbReference>
<dbReference type="PANTHER" id="PTHR40267">
    <property type="entry name" value="BLR3294 PROTEIN"/>
    <property type="match status" value="1"/>
</dbReference>
<keyword evidence="2" id="KW-1185">Reference proteome</keyword>
<dbReference type="RefSeq" id="WP_343956676.1">
    <property type="nucleotide sequence ID" value="NZ_BAAAMN010000017.1"/>
</dbReference>
<comment type="caution">
    <text evidence="1">The sequence shown here is derived from an EMBL/GenBank/DDBJ whole genome shotgun (WGS) entry which is preliminary data.</text>
</comment>
<dbReference type="Proteomes" id="UP001501461">
    <property type="component" value="Unassembled WGS sequence"/>
</dbReference>
<sequence>MDVDLPEIDFEGPLAQRGIGIIAPFDLALERELWRWASLDVSLHLARTPYEEISVSLAMAELVSKPQHMQSATRDLLGVNPELVAYLCTSGSFIRGVAGEAELRQAMVDAGAPSAVTSSGALAEAIQELGLTGISVITHYDAELTEVLIAFLAELGVTVVRSEYMGLGGGIWRVNYRTVAELILKADVDDADAVFVACTNLPTYDIIAPLEARLGKPVLTANQLTVWACLGRMDLAMVGPGRWLRGVFEEEHSDDHGQQT</sequence>